<proteinExistence type="predicted"/>
<feature type="transmembrane region" description="Helical" evidence="5">
    <location>
        <begin position="77"/>
        <end position="94"/>
    </location>
</feature>
<dbReference type="Proteomes" id="UP000029392">
    <property type="component" value="Unassembled WGS sequence"/>
</dbReference>
<dbReference type="OrthoDB" id="5293641at2"/>
<keyword evidence="2 5" id="KW-0812">Transmembrane</keyword>
<dbReference type="STRING" id="1384054.N790_07255"/>
<keyword evidence="8" id="KW-1185">Reference proteome</keyword>
<evidence type="ECO:0000313" key="7">
    <source>
        <dbReference type="EMBL" id="KFN47860.1"/>
    </source>
</evidence>
<feature type="transmembrane region" description="Helical" evidence="5">
    <location>
        <begin position="114"/>
        <end position="140"/>
    </location>
</feature>
<comment type="subcellular location">
    <subcellularLocation>
        <location evidence="1">Membrane</location>
        <topology evidence="1">Multi-pass membrane protein</topology>
    </subcellularLocation>
</comment>
<evidence type="ECO:0000256" key="1">
    <source>
        <dbReference type="ARBA" id="ARBA00004141"/>
    </source>
</evidence>
<feature type="transmembrane region" description="Helical" evidence="5">
    <location>
        <begin position="40"/>
        <end position="57"/>
    </location>
</feature>
<dbReference type="RefSeq" id="WP_043802973.1">
    <property type="nucleotide sequence ID" value="NZ_AVCH01000157.1"/>
</dbReference>
<protein>
    <recommendedName>
        <fullName evidence="6">NnrU domain-containing protein</fullName>
    </recommendedName>
</protein>
<feature type="domain" description="NnrU" evidence="6">
    <location>
        <begin position="4"/>
        <end position="188"/>
    </location>
</feature>
<keyword evidence="3 5" id="KW-1133">Transmembrane helix</keyword>
<accession>A0A091BU57</accession>
<evidence type="ECO:0000256" key="5">
    <source>
        <dbReference type="SAM" id="Phobius"/>
    </source>
</evidence>
<evidence type="ECO:0000313" key="8">
    <source>
        <dbReference type="Proteomes" id="UP000029392"/>
    </source>
</evidence>
<evidence type="ECO:0000256" key="2">
    <source>
        <dbReference type="ARBA" id="ARBA00022692"/>
    </source>
</evidence>
<dbReference type="GO" id="GO:0016020">
    <property type="term" value="C:membrane"/>
    <property type="evidence" value="ECO:0007669"/>
    <property type="project" value="UniProtKB-SubCell"/>
</dbReference>
<dbReference type="eggNOG" id="COG4094">
    <property type="taxonomic scope" value="Bacteria"/>
</dbReference>
<dbReference type="AlphaFoldDB" id="A0A091BU57"/>
<name>A0A091BU57_9GAMM</name>
<comment type="caution">
    <text evidence="7">The sequence shown here is derived from an EMBL/GenBank/DDBJ whole genome shotgun (WGS) entry which is preliminary data.</text>
</comment>
<dbReference type="InterPro" id="IPR009915">
    <property type="entry name" value="NnrU_dom"/>
</dbReference>
<sequence length="190" mass="20317">MVWLLAGLLVFLGVHSLRIVAPGWRDARVAAMGAMAFKGVYSLVSIAGFVLLVWGYAQARADAPVLLWAPPIGLRHAISLLTLPAFILLAAAYVPRNHIKARLGHPMFVAVKLWALAHLLVNGWLHGVLLFGGFLLWAILGFRAARRREPAPRSGGTVGGTVAAVVVGSVAWAVFAFHLHRLLIGVGPFG</sequence>
<gene>
    <name evidence="7" type="ORF">N790_07255</name>
</gene>
<dbReference type="Pfam" id="PF07298">
    <property type="entry name" value="NnrU"/>
    <property type="match status" value="1"/>
</dbReference>
<evidence type="ECO:0000256" key="3">
    <source>
        <dbReference type="ARBA" id="ARBA00022989"/>
    </source>
</evidence>
<organism evidence="7 8">
    <name type="scientific">Arenimonas malthae CC-JY-1</name>
    <dbReference type="NCBI Taxonomy" id="1384054"/>
    <lineage>
        <taxon>Bacteria</taxon>
        <taxon>Pseudomonadati</taxon>
        <taxon>Pseudomonadota</taxon>
        <taxon>Gammaproteobacteria</taxon>
        <taxon>Lysobacterales</taxon>
        <taxon>Lysobacteraceae</taxon>
        <taxon>Arenimonas</taxon>
    </lineage>
</organism>
<reference evidence="7 8" key="1">
    <citation type="submission" date="2013-09" db="EMBL/GenBank/DDBJ databases">
        <title>Genome sequencing of Arenimonas malthae.</title>
        <authorList>
            <person name="Chen F."/>
            <person name="Wang G."/>
        </authorList>
    </citation>
    <scope>NUCLEOTIDE SEQUENCE [LARGE SCALE GENOMIC DNA]</scope>
    <source>
        <strain evidence="7 8">CC-JY-1</strain>
    </source>
</reference>
<dbReference type="PATRIC" id="fig|1384054.3.peg.1454"/>
<evidence type="ECO:0000259" key="6">
    <source>
        <dbReference type="Pfam" id="PF07298"/>
    </source>
</evidence>
<dbReference type="EMBL" id="AVCH01000157">
    <property type="protein sequence ID" value="KFN47860.1"/>
    <property type="molecule type" value="Genomic_DNA"/>
</dbReference>
<feature type="transmembrane region" description="Helical" evidence="5">
    <location>
        <begin position="161"/>
        <end position="180"/>
    </location>
</feature>
<keyword evidence="4 5" id="KW-0472">Membrane</keyword>
<evidence type="ECO:0000256" key="4">
    <source>
        <dbReference type="ARBA" id="ARBA00023136"/>
    </source>
</evidence>